<dbReference type="EMBL" id="MU004356">
    <property type="protein sequence ID" value="KAF2654949.1"/>
    <property type="molecule type" value="Genomic_DNA"/>
</dbReference>
<reference evidence="2" key="1">
    <citation type="journal article" date="2020" name="Stud. Mycol.">
        <title>101 Dothideomycetes genomes: a test case for predicting lifestyles and emergence of pathogens.</title>
        <authorList>
            <person name="Haridas S."/>
            <person name="Albert R."/>
            <person name="Binder M."/>
            <person name="Bloem J."/>
            <person name="Labutti K."/>
            <person name="Salamov A."/>
            <person name="Andreopoulos B."/>
            <person name="Baker S."/>
            <person name="Barry K."/>
            <person name="Bills G."/>
            <person name="Bluhm B."/>
            <person name="Cannon C."/>
            <person name="Castanera R."/>
            <person name="Culley D."/>
            <person name="Daum C."/>
            <person name="Ezra D."/>
            <person name="Gonzalez J."/>
            <person name="Henrissat B."/>
            <person name="Kuo A."/>
            <person name="Liang C."/>
            <person name="Lipzen A."/>
            <person name="Lutzoni F."/>
            <person name="Magnuson J."/>
            <person name="Mondo S."/>
            <person name="Nolan M."/>
            <person name="Ohm R."/>
            <person name="Pangilinan J."/>
            <person name="Park H.-J."/>
            <person name="Ramirez L."/>
            <person name="Alfaro M."/>
            <person name="Sun H."/>
            <person name="Tritt A."/>
            <person name="Yoshinaga Y."/>
            <person name="Zwiers L.-H."/>
            <person name="Turgeon B."/>
            <person name="Goodwin S."/>
            <person name="Spatafora J."/>
            <person name="Crous P."/>
            <person name="Grigoriev I."/>
        </authorList>
    </citation>
    <scope>NUCLEOTIDE SEQUENCE</scope>
    <source>
        <strain evidence="2">CBS 122681</strain>
    </source>
</reference>
<name>A0A6A6T4G4_9PLEO</name>
<evidence type="ECO:0000313" key="2">
    <source>
        <dbReference type="EMBL" id="KAF2654949.1"/>
    </source>
</evidence>
<dbReference type="AlphaFoldDB" id="A0A6A6T4G4"/>
<dbReference type="Proteomes" id="UP000799324">
    <property type="component" value="Unassembled WGS sequence"/>
</dbReference>
<evidence type="ECO:0000256" key="1">
    <source>
        <dbReference type="SAM" id="SignalP"/>
    </source>
</evidence>
<evidence type="ECO:0008006" key="4">
    <source>
        <dbReference type="Google" id="ProtNLM"/>
    </source>
</evidence>
<evidence type="ECO:0000313" key="3">
    <source>
        <dbReference type="Proteomes" id="UP000799324"/>
    </source>
</evidence>
<sequence length="173" mass="19283">MWALPSFVGSALSSVALLVIARRTDAHMTAYVDHGSDQPRGLVDLFFASLYGCRVSICTKGDRPRPDNLERVEVTCLKTYYTIQLRYPPTYLGRYVDSDLSQEASSSSAVLCWIGINVSYHTREWTFPRFQTAAANGSSFRTSVTVEAAAIQAREMLLPATPQYRTDKQSLLC</sequence>
<keyword evidence="1" id="KW-0732">Signal</keyword>
<feature type="chain" id="PRO_5025393142" description="Heterokaryon incompatibility domain-containing protein" evidence="1">
    <location>
        <begin position="27"/>
        <end position="173"/>
    </location>
</feature>
<protein>
    <recommendedName>
        <fullName evidence="4">Heterokaryon incompatibility domain-containing protein</fullName>
    </recommendedName>
</protein>
<gene>
    <name evidence="2" type="ORF">K491DRAFT_446394</name>
</gene>
<organism evidence="2 3">
    <name type="scientific">Lophiostoma macrostomum CBS 122681</name>
    <dbReference type="NCBI Taxonomy" id="1314788"/>
    <lineage>
        <taxon>Eukaryota</taxon>
        <taxon>Fungi</taxon>
        <taxon>Dikarya</taxon>
        <taxon>Ascomycota</taxon>
        <taxon>Pezizomycotina</taxon>
        <taxon>Dothideomycetes</taxon>
        <taxon>Pleosporomycetidae</taxon>
        <taxon>Pleosporales</taxon>
        <taxon>Lophiostomataceae</taxon>
        <taxon>Lophiostoma</taxon>
    </lineage>
</organism>
<feature type="signal peptide" evidence="1">
    <location>
        <begin position="1"/>
        <end position="26"/>
    </location>
</feature>
<accession>A0A6A6T4G4</accession>
<proteinExistence type="predicted"/>
<keyword evidence="3" id="KW-1185">Reference proteome</keyword>